<accession>A0A6A5AFY6</accession>
<sequence>MAAAELDRHVRVQRALDQVNGISISRIYNDALAQNKAKKSASAPSFEERIEAIMMKTQEIAQRLQLSQRQCLDSFDSLGVEADCIDDDDDESVDGFTIMDDNAHASHSFKRQLSRFLLLPRSLSQREMEEITDMVLLEVNNTPDHSILMHEIGSLIDEHVLTPRDDVSSPSCDDDGQRHHRDSLSKRRQVSITTTKCPSPPPNKDLPKLDIQPLCAVDMAQRHMFKSANKLHSLSFRVQYISIFLIFMTLSHDDIVYATQGGFDESHAKGLTSSLTSKPTMRSLFGRSDSVASSLQRSPTYRGGSPSSRGGVSKADLDAADVAAKEAAWKMQVSMHVCVKEDYIMWLRAKAEAAAAKAKSRKDERVTRKKKKPRWLLLYEQGRLQQQH</sequence>
<evidence type="ECO:0000256" key="1">
    <source>
        <dbReference type="SAM" id="MobiDB-lite"/>
    </source>
</evidence>
<dbReference type="EMBL" id="VJMI01004570">
    <property type="protein sequence ID" value="KAF0772717.1"/>
    <property type="molecule type" value="Genomic_DNA"/>
</dbReference>
<evidence type="ECO:0000313" key="3">
    <source>
        <dbReference type="Proteomes" id="UP000469452"/>
    </source>
</evidence>
<feature type="region of interest" description="Disordered" evidence="1">
    <location>
        <begin position="163"/>
        <end position="208"/>
    </location>
</feature>
<dbReference type="VEuPathDB" id="FungiDB:H257_02860"/>
<dbReference type="Proteomes" id="UP000469452">
    <property type="component" value="Unassembled WGS sequence"/>
</dbReference>
<dbReference type="AlphaFoldDB" id="A0A6A5AFY6"/>
<name>A0A6A5AFY6_APHAT</name>
<feature type="compositionally biased region" description="Low complexity" evidence="1">
    <location>
        <begin position="297"/>
        <end position="311"/>
    </location>
</feature>
<organism evidence="2 3">
    <name type="scientific">Aphanomyces astaci</name>
    <name type="common">Crayfish plague agent</name>
    <dbReference type="NCBI Taxonomy" id="112090"/>
    <lineage>
        <taxon>Eukaryota</taxon>
        <taxon>Sar</taxon>
        <taxon>Stramenopiles</taxon>
        <taxon>Oomycota</taxon>
        <taxon>Saprolegniomycetes</taxon>
        <taxon>Saprolegniales</taxon>
        <taxon>Verrucalvaceae</taxon>
        <taxon>Aphanomyces</taxon>
    </lineage>
</organism>
<comment type="caution">
    <text evidence="2">The sequence shown here is derived from an EMBL/GenBank/DDBJ whole genome shotgun (WGS) entry which is preliminary data.</text>
</comment>
<evidence type="ECO:0000313" key="2">
    <source>
        <dbReference type="EMBL" id="KAF0772717.1"/>
    </source>
</evidence>
<gene>
    <name evidence="2" type="ORF">AaE_002257</name>
</gene>
<feature type="region of interest" description="Disordered" evidence="1">
    <location>
        <begin position="287"/>
        <end position="313"/>
    </location>
</feature>
<proteinExistence type="predicted"/>
<reference evidence="2 3" key="1">
    <citation type="submission" date="2019-06" db="EMBL/GenBank/DDBJ databases">
        <title>Genomics analysis of Aphanomyces spp. identifies a new class of oomycete effector associated with host adaptation.</title>
        <authorList>
            <person name="Gaulin E."/>
        </authorList>
    </citation>
    <scope>NUCLEOTIDE SEQUENCE [LARGE SCALE GENOMIC DNA]</scope>
    <source>
        <strain evidence="2 3">E</strain>
    </source>
</reference>
<protein>
    <submittedName>
        <fullName evidence="2">Uncharacterized protein</fullName>
    </submittedName>
</protein>
<feature type="compositionally biased region" description="Basic residues" evidence="1">
    <location>
        <begin position="178"/>
        <end position="189"/>
    </location>
</feature>